<dbReference type="EMBL" id="PCGC01000031">
    <property type="protein sequence ID" value="PHL20883.1"/>
    <property type="molecule type" value="Genomic_DNA"/>
</dbReference>
<evidence type="ECO:0000313" key="1">
    <source>
        <dbReference type="EMBL" id="PHL20883.1"/>
    </source>
</evidence>
<dbReference type="InterPro" id="IPR019650">
    <property type="entry name" value="DUF2513"/>
</dbReference>
<dbReference type="RefSeq" id="WP_072538740.1">
    <property type="nucleotide sequence ID" value="NZ_PCGC01000031.1"/>
</dbReference>
<evidence type="ECO:0000313" key="2">
    <source>
        <dbReference type="Proteomes" id="UP000224303"/>
    </source>
</evidence>
<dbReference type="Pfam" id="PF10711">
    <property type="entry name" value="DUF2513"/>
    <property type="match status" value="1"/>
</dbReference>
<dbReference type="AlphaFoldDB" id="A0A2G0E8R9"/>
<name>A0A2G0E8R9_ENTFC</name>
<accession>A0A2G0E8R9</accession>
<sequence>MKLNQDCVRDILLELEKKLDLNTQLYKNDLLTFSSYEKYGEKDFFYTLLKLTEAGYLNAKVTAGANNPVFSVNISSISWKGHEFLDSVRDNEVWKQTKSIIFKFSSVSITTIENIASNVITQLISKQLNI</sequence>
<protein>
    <submittedName>
        <fullName evidence="1">DUF2513 domain-containing protein</fullName>
    </submittedName>
</protein>
<reference evidence="1 2" key="1">
    <citation type="submission" date="2017-10" db="EMBL/GenBank/DDBJ databases">
        <title>Draft genomes of the Enterococcus faecium isolated from human feces before and after Helicobacter pylori eradication therapy.</title>
        <authorList>
            <person name="Prianichniikov N.A."/>
            <person name="Glushchenko O.E."/>
            <person name="Malakhova M.V."/>
        </authorList>
    </citation>
    <scope>NUCLEOTIDE SEQUENCE [LARGE SCALE GENOMIC DNA]</scope>
    <source>
        <strain evidence="1 2">Hp_5-7</strain>
    </source>
</reference>
<proteinExistence type="predicted"/>
<organism evidence="1 2">
    <name type="scientific">Enterococcus faecium</name>
    <name type="common">Streptococcus faecium</name>
    <dbReference type="NCBI Taxonomy" id="1352"/>
    <lineage>
        <taxon>Bacteria</taxon>
        <taxon>Bacillati</taxon>
        <taxon>Bacillota</taxon>
        <taxon>Bacilli</taxon>
        <taxon>Lactobacillales</taxon>
        <taxon>Enterococcaceae</taxon>
        <taxon>Enterococcus</taxon>
    </lineage>
</organism>
<comment type="caution">
    <text evidence="1">The sequence shown here is derived from an EMBL/GenBank/DDBJ whole genome shotgun (WGS) entry which is preliminary data.</text>
</comment>
<gene>
    <name evidence="1" type="ORF">CQR37_11480</name>
</gene>
<dbReference type="Proteomes" id="UP000224303">
    <property type="component" value="Unassembled WGS sequence"/>
</dbReference>